<dbReference type="EMBL" id="ML769712">
    <property type="protein sequence ID" value="KAE9389102.1"/>
    <property type="molecule type" value="Genomic_DNA"/>
</dbReference>
<evidence type="ECO:0000313" key="1">
    <source>
        <dbReference type="EMBL" id="KAE9389102.1"/>
    </source>
</evidence>
<organism evidence="1 2">
    <name type="scientific">Gymnopus androsaceus JB14</name>
    <dbReference type="NCBI Taxonomy" id="1447944"/>
    <lineage>
        <taxon>Eukaryota</taxon>
        <taxon>Fungi</taxon>
        <taxon>Dikarya</taxon>
        <taxon>Basidiomycota</taxon>
        <taxon>Agaricomycotina</taxon>
        <taxon>Agaricomycetes</taxon>
        <taxon>Agaricomycetidae</taxon>
        <taxon>Agaricales</taxon>
        <taxon>Marasmiineae</taxon>
        <taxon>Omphalotaceae</taxon>
        <taxon>Gymnopus</taxon>
    </lineage>
</organism>
<accession>A0A6A4GTH9</accession>
<keyword evidence="2" id="KW-1185">Reference proteome</keyword>
<sequence>RKQFDGYEVMVKHAARRKDAFDQKVMKRRTGPAVFETGDLVQVYRSDLDYTFKIEQKLLPKWSRPQWVVER</sequence>
<feature type="non-terminal residue" evidence="1">
    <location>
        <position position="71"/>
    </location>
</feature>
<evidence type="ECO:0000313" key="2">
    <source>
        <dbReference type="Proteomes" id="UP000799118"/>
    </source>
</evidence>
<dbReference type="AlphaFoldDB" id="A0A6A4GTH9"/>
<reference evidence="1" key="1">
    <citation type="journal article" date="2019" name="Environ. Microbiol.">
        <title>Fungal ecological strategies reflected in gene transcription - a case study of two litter decomposers.</title>
        <authorList>
            <person name="Barbi F."/>
            <person name="Kohler A."/>
            <person name="Barry K."/>
            <person name="Baskaran P."/>
            <person name="Daum C."/>
            <person name="Fauchery L."/>
            <person name="Ihrmark K."/>
            <person name="Kuo A."/>
            <person name="LaButti K."/>
            <person name="Lipzen A."/>
            <person name="Morin E."/>
            <person name="Grigoriev I.V."/>
            <person name="Henrissat B."/>
            <person name="Lindahl B."/>
            <person name="Martin F."/>
        </authorList>
    </citation>
    <scope>NUCLEOTIDE SEQUENCE</scope>
    <source>
        <strain evidence="1">JB14</strain>
    </source>
</reference>
<feature type="non-terminal residue" evidence="1">
    <location>
        <position position="1"/>
    </location>
</feature>
<dbReference type="OrthoDB" id="3237746at2759"/>
<proteinExistence type="predicted"/>
<gene>
    <name evidence="1" type="ORF">BT96DRAFT_767317</name>
</gene>
<protein>
    <submittedName>
        <fullName evidence="1">Uncharacterized protein</fullName>
    </submittedName>
</protein>
<name>A0A6A4GTH9_9AGAR</name>
<dbReference type="Proteomes" id="UP000799118">
    <property type="component" value="Unassembled WGS sequence"/>
</dbReference>